<evidence type="ECO:0000259" key="1">
    <source>
        <dbReference type="PROSITE" id="PS50995"/>
    </source>
</evidence>
<keyword evidence="2" id="KW-0238">DNA-binding</keyword>
<dbReference type="Proteomes" id="UP000247781">
    <property type="component" value="Unassembled WGS sequence"/>
</dbReference>
<dbReference type="PANTHER" id="PTHR33164">
    <property type="entry name" value="TRANSCRIPTIONAL REGULATOR, MARR FAMILY"/>
    <property type="match status" value="1"/>
</dbReference>
<dbReference type="PRINTS" id="PR00598">
    <property type="entry name" value="HTHMARR"/>
</dbReference>
<reference evidence="2 3" key="2">
    <citation type="submission" date="2018-06" db="EMBL/GenBank/DDBJ databases">
        <title>Sequencing of bacterial isolates from soil warming experiment in Harvard Forest, Massachusetts, USA.</title>
        <authorList>
            <person name="Deangelis K.PhD."/>
        </authorList>
    </citation>
    <scope>NUCLEOTIDE SEQUENCE [LARGE SCALE GENOMIC DNA]</scope>
    <source>
        <strain evidence="2 3">GAS496</strain>
    </source>
</reference>
<dbReference type="Gene3D" id="1.10.10.10">
    <property type="entry name" value="Winged helix-like DNA-binding domain superfamily/Winged helix DNA-binding domain"/>
    <property type="match status" value="1"/>
</dbReference>
<comment type="caution">
    <text evidence="2">The sequence shown here is derived from an EMBL/GenBank/DDBJ whole genome shotgun (WGS) entry which is preliminary data.</text>
</comment>
<dbReference type="SUPFAM" id="SSF46785">
    <property type="entry name" value="Winged helix' DNA-binding domain"/>
    <property type="match status" value="1"/>
</dbReference>
<dbReference type="GO" id="GO:0006950">
    <property type="term" value="P:response to stress"/>
    <property type="evidence" value="ECO:0007669"/>
    <property type="project" value="TreeGrafter"/>
</dbReference>
<proteinExistence type="predicted"/>
<dbReference type="InterPro" id="IPR000835">
    <property type="entry name" value="HTH_MarR-typ"/>
</dbReference>
<keyword evidence="3" id="KW-1185">Reference proteome</keyword>
<feature type="domain" description="HTH marR-type" evidence="1">
    <location>
        <begin position="1"/>
        <end position="136"/>
    </location>
</feature>
<dbReference type="EMBL" id="QJJU01000026">
    <property type="protein sequence ID" value="PXX02236.1"/>
    <property type="molecule type" value="Genomic_DNA"/>
</dbReference>
<evidence type="ECO:0000313" key="3">
    <source>
        <dbReference type="Proteomes" id="UP000247781"/>
    </source>
</evidence>
<dbReference type="AlphaFoldDB" id="A0A318HJY4"/>
<dbReference type="InterPro" id="IPR039422">
    <property type="entry name" value="MarR/SlyA-like"/>
</dbReference>
<dbReference type="PROSITE" id="PS50995">
    <property type="entry name" value="HTH_MARR_2"/>
    <property type="match status" value="1"/>
</dbReference>
<dbReference type="InterPro" id="IPR036390">
    <property type="entry name" value="WH_DNA-bd_sf"/>
</dbReference>
<dbReference type="OrthoDB" id="3177763at2"/>
<dbReference type="PANTHER" id="PTHR33164:SF43">
    <property type="entry name" value="HTH-TYPE TRANSCRIPTIONAL REPRESSOR YETL"/>
    <property type="match status" value="1"/>
</dbReference>
<dbReference type="Pfam" id="PF12802">
    <property type="entry name" value="MarR_2"/>
    <property type="match status" value="1"/>
</dbReference>
<dbReference type="GO" id="GO:0003700">
    <property type="term" value="F:DNA-binding transcription factor activity"/>
    <property type="evidence" value="ECO:0007669"/>
    <property type="project" value="InterPro"/>
</dbReference>
<dbReference type="GO" id="GO:0003677">
    <property type="term" value="F:DNA binding"/>
    <property type="evidence" value="ECO:0007669"/>
    <property type="project" value="UniProtKB-KW"/>
</dbReference>
<name>A0A318HJY4_9MYCO</name>
<dbReference type="RefSeq" id="WP_110319264.1">
    <property type="nucleotide sequence ID" value="NZ_QJJU01000026.1"/>
</dbReference>
<protein>
    <submittedName>
        <fullName evidence="2">DNA-binding MarR family transcriptional regulator</fullName>
    </submittedName>
</protein>
<accession>A0A318HJY4</accession>
<reference evidence="3" key="1">
    <citation type="submission" date="2018-05" db="EMBL/GenBank/DDBJ databases">
        <authorList>
            <person name="Deangelis K."/>
            <person name="Huntemann M."/>
            <person name="Clum A."/>
            <person name="Pillay M."/>
            <person name="Palaniappan K."/>
            <person name="Varghese N."/>
            <person name="Mikhailova N."/>
            <person name="Stamatis D."/>
            <person name="Reddy T."/>
            <person name="Daum C."/>
            <person name="Shapiro N."/>
            <person name="Ivanova N."/>
            <person name="Kyrpides N."/>
            <person name="Woyke T."/>
        </authorList>
    </citation>
    <scope>NUCLEOTIDE SEQUENCE [LARGE SCALE GENOMIC DNA]</scope>
    <source>
        <strain evidence="3">GAS496</strain>
    </source>
</reference>
<dbReference type="SMART" id="SM00347">
    <property type="entry name" value="HTH_MARR"/>
    <property type="match status" value="1"/>
</dbReference>
<dbReference type="InterPro" id="IPR036388">
    <property type="entry name" value="WH-like_DNA-bd_sf"/>
</dbReference>
<gene>
    <name evidence="2" type="ORF">C8E89_12611</name>
</gene>
<organism evidence="2 3">
    <name type="scientific">Mycolicibacterium moriokaense</name>
    <dbReference type="NCBI Taxonomy" id="39691"/>
    <lineage>
        <taxon>Bacteria</taxon>
        <taxon>Bacillati</taxon>
        <taxon>Actinomycetota</taxon>
        <taxon>Actinomycetes</taxon>
        <taxon>Mycobacteriales</taxon>
        <taxon>Mycobacteriaceae</taxon>
        <taxon>Mycolicibacterium</taxon>
    </lineage>
</organism>
<sequence>MEQTDNILWLLKQAWYFSLTTVNDAVSEHGVSTAQIGMLRQLATEPGLSGADLARRLLITPQGVQLAVKELERRGLVERKQDPQHGRILQAFLTDQGRKVAEAVVSDAIAAHDNVFGVLSSAEQETLRTLLGRVIEQGTGHKLYTDHIGPSS</sequence>
<evidence type="ECO:0000313" key="2">
    <source>
        <dbReference type="EMBL" id="PXX02236.1"/>
    </source>
</evidence>